<dbReference type="Proteomes" id="UP001597058">
    <property type="component" value="Unassembled WGS sequence"/>
</dbReference>
<comment type="caution">
    <text evidence="1">The sequence shown here is derived from an EMBL/GenBank/DDBJ whole genome shotgun (WGS) entry which is preliminary data.</text>
</comment>
<keyword evidence="2" id="KW-1185">Reference proteome</keyword>
<gene>
    <name evidence="1" type="ORF">ACFQ5X_24550</name>
</gene>
<organism evidence="1 2">
    <name type="scientific">Streptomyces kaempferi</name>
    <dbReference type="NCBI Taxonomy" id="333725"/>
    <lineage>
        <taxon>Bacteria</taxon>
        <taxon>Bacillati</taxon>
        <taxon>Actinomycetota</taxon>
        <taxon>Actinomycetes</taxon>
        <taxon>Kitasatosporales</taxon>
        <taxon>Streptomycetaceae</taxon>
        <taxon>Streptomyces</taxon>
    </lineage>
</organism>
<dbReference type="RefSeq" id="WP_381328639.1">
    <property type="nucleotide sequence ID" value="NZ_JBHTMM010000033.1"/>
</dbReference>
<accession>A0ABW3XLC2</accession>
<evidence type="ECO:0000313" key="2">
    <source>
        <dbReference type="Proteomes" id="UP001597058"/>
    </source>
</evidence>
<protein>
    <submittedName>
        <fullName evidence="1">Uncharacterized protein</fullName>
    </submittedName>
</protein>
<proteinExistence type="predicted"/>
<sequence length="168" mass="18191">MERGDRNEAFDRLVDALTYLAEHQQPGDKPAIRLNMFPIIGKIGPDFDAASSIDLTPDIANLLTGAIYQLDALNRQTSEQTLTEEIPSGEWSAAAVAQNDPDLYAKVTELFTDQFAGPTLIALTNDVLMDRQTDSLSVNQALDSWFGDVPAPDALGDLIDPAADGDEL</sequence>
<dbReference type="EMBL" id="JBHTMM010000033">
    <property type="protein sequence ID" value="MFD1309013.1"/>
    <property type="molecule type" value="Genomic_DNA"/>
</dbReference>
<reference evidence="2" key="1">
    <citation type="journal article" date="2019" name="Int. J. Syst. Evol. Microbiol.">
        <title>The Global Catalogue of Microorganisms (GCM) 10K type strain sequencing project: providing services to taxonomists for standard genome sequencing and annotation.</title>
        <authorList>
            <consortium name="The Broad Institute Genomics Platform"/>
            <consortium name="The Broad Institute Genome Sequencing Center for Infectious Disease"/>
            <person name="Wu L."/>
            <person name="Ma J."/>
        </authorList>
    </citation>
    <scope>NUCLEOTIDE SEQUENCE [LARGE SCALE GENOMIC DNA]</scope>
    <source>
        <strain evidence="2">CGMCC 4.7020</strain>
    </source>
</reference>
<evidence type="ECO:0000313" key="1">
    <source>
        <dbReference type="EMBL" id="MFD1309013.1"/>
    </source>
</evidence>
<name>A0ABW3XLC2_9ACTN</name>